<feature type="compositionally biased region" description="Pro residues" evidence="1">
    <location>
        <begin position="1343"/>
        <end position="1356"/>
    </location>
</feature>
<feature type="compositionally biased region" description="Polar residues" evidence="1">
    <location>
        <begin position="218"/>
        <end position="228"/>
    </location>
</feature>
<feature type="compositionally biased region" description="Polar residues" evidence="1">
    <location>
        <begin position="817"/>
        <end position="840"/>
    </location>
</feature>
<name>A0A9P4Q6A9_9PEZI</name>
<feature type="compositionally biased region" description="Polar residues" evidence="1">
    <location>
        <begin position="560"/>
        <end position="574"/>
    </location>
</feature>
<feature type="region of interest" description="Disordered" evidence="1">
    <location>
        <begin position="920"/>
        <end position="946"/>
    </location>
</feature>
<feature type="compositionally biased region" description="Low complexity" evidence="1">
    <location>
        <begin position="1166"/>
        <end position="1177"/>
    </location>
</feature>
<feature type="region of interest" description="Disordered" evidence="1">
    <location>
        <begin position="1604"/>
        <end position="1673"/>
    </location>
</feature>
<gene>
    <name evidence="2" type="ORF">K431DRAFT_295220</name>
</gene>
<feature type="compositionally biased region" description="Low complexity" evidence="1">
    <location>
        <begin position="292"/>
        <end position="352"/>
    </location>
</feature>
<feature type="compositionally biased region" description="Basic residues" evidence="1">
    <location>
        <begin position="1248"/>
        <end position="1260"/>
    </location>
</feature>
<protein>
    <submittedName>
        <fullName evidence="2">Uncharacterized protein</fullName>
    </submittedName>
</protein>
<feature type="compositionally biased region" description="Polar residues" evidence="1">
    <location>
        <begin position="353"/>
        <end position="367"/>
    </location>
</feature>
<feature type="compositionally biased region" description="Polar residues" evidence="1">
    <location>
        <begin position="1656"/>
        <end position="1669"/>
    </location>
</feature>
<feature type="compositionally biased region" description="Polar residues" evidence="1">
    <location>
        <begin position="387"/>
        <end position="400"/>
    </location>
</feature>
<feature type="compositionally biased region" description="Polar residues" evidence="1">
    <location>
        <begin position="1374"/>
        <end position="1387"/>
    </location>
</feature>
<feature type="region of interest" description="Disordered" evidence="1">
    <location>
        <begin position="505"/>
        <end position="602"/>
    </location>
</feature>
<feature type="compositionally biased region" description="Polar residues" evidence="1">
    <location>
        <begin position="528"/>
        <end position="553"/>
    </location>
</feature>
<feature type="compositionally biased region" description="Basic residues" evidence="1">
    <location>
        <begin position="920"/>
        <end position="929"/>
    </location>
</feature>
<feature type="region of interest" description="Disordered" evidence="1">
    <location>
        <begin position="1472"/>
        <end position="1512"/>
    </location>
</feature>
<feature type="compositionally biased region" description="Basic and acidic residues" evidence="1">
    <location>
        <begin position="584"/>
        <end position="594"/>
    </location>
</feature>
<keyword evidence="3" id="KW-1185">Reference proteome</keyword>
<dbReference type="Proteomes" id="UP000799441">
    <property type="component" value="Unassembled WGS sequence"/>
</dbReference>
<feature type="region of interest" description="Disordered" evidence="1">
    <location>
        <begin position="1339"/>
        <end position="1404"/>
    </location>
</feature>
<feature type="region of interest" description="Disordered" evidence="1">
    <location>
        <begin position="701"/>
        <end position="744"/>
    </location>
</feature>
<feature type="region of interest" description="Disordered" evidence="1">
    <location>
        <begin position="796"/>
        <end position="842"/>
    </location>
</feature>
<dbReference type="OrthoDB" id="5408302at2759"/>
<feature type="region of interest" description="Disordered" evidence="1">
    <location>
        <begin position="648"/>
        <end position="682"/>
    </location>
</feature>
<feature type="compositionally biased region" description="Low complexity" evidence="1">
    <location>
        <begin position="1936"/>
        <end position="1946"/>
    </location>
</feature>
<proteinExistence type="predicted"/>
<sequence>MFGRRKQKKAAAAAGSGNDTTKQRGFGKVVAGGGDGHHSRHISAATIGATTAADHHVSLPPVSPLQSGKFDFSNPFKDLPSPSASFVSSIRPKGSVENFSRPRTSDGAVAAPGDHSRAKSSLSLAPPVLPPIPRVASTAQKSDTAVSREPSWMADTEVRSNQSDAGAASSPKAAERVRDDADNTSVVSRPSSRKSTKSLKHQLSFEPVKELPPFAFQRPQTAGPSVTSLGVLEDDDNDEPVMSASVFPSVTNTQPLTASKNVTSASYVPGPAMNRAFIDSRDKAYPTMSIRPAASLPSSNSTPNLLSPASPAPLSAVSPSSLSKSPLSASSSTFAAGSQSSPQSTAMSSSIQLHKTPTNYSGSTARISHNHSQSSSTTKSSARNRTESTIGTPYSETSPSFPAPKFVSTRPRTSGGQNKVGGIDVPTHHTTSMGTPSPPPTEKAKDPPKKERRKTMLMNPMNLLIRRRTEETRPQMTLEEKSAQEAALRKQKKVAAVGVEKTPDNFDPSIRGKGVHDFSAPRAERRNTSYSFFSQDDNNSGSRPMTLQSTNSAPLMAGGNPSNDARQSIVSDDTQGSRRKRRSDHAPIFHEHLTESSPTGLLAAETRENKDFLQRVSGISSLSQESSVLPPFARRSQVLDAHQASLWNDADSSKRSSDPSTVGRERDSSYSGNSAVSPVTGRTSVANTDVLLRESMNSSMLISPQSERFSKSPAKSPSLSSGGRPVSDVSSLRSPRPTSIGVALQPSVEPIAEDSSVVSTLPPLPSLSNAIHLRTPSEQAPELHATLAHSRINSAEAPELAPASSRGASPHLAPSLEGQSALPSPVTSYFSGHSNSSTPEPMTVDSAIQMRQPVGPAQLVENRTSQQPLKVAEKLVTAVGHSSSKSLAPKHAKSNASRFSFQLGEDKNVEEERILEDKHRRIMNNKRSKQSLDTQAGGSRLDADDEDEDFDIEDAMDDLDEMELEEAAEQRQIGLTQGFLGSPSQMQTGHVPPAEKDRVVEDDASVYDDEHIPEVLDESQLGYFDHPAFRAHSALASHTRDGSFATLATLPSVMGGSTGSMRSGFSGWRGDVVDKFIDSYTNHTSSPSWGGGTIDEERPVSRGSPLSKVVQSNESTTSSGLSKEIAREDSTRQNGGTVQPVSPLDLVPPGETHEERKTNFYLQPKAAGASGWSSTWSVDKPPTSRGASSASRVSAVSAVSDKGSKALSSLHSSVKGDRARTMGSQSTKSRQSFASGATDSEGVYSSRASRRSRLKEKRRQTAGSEMALADLFGISGDWAGFHFGSELDLALGTQADDVHSDVPPIPKLPDSVARSDHVGASDGISLPVYSNADTEPQICHPPNVLPPPTGPPPPVPDQRRMTPDSETMPLKAANRNTASTNDTPSVRSTKDTWSDIGHSPAQPDTNTAAFAEVAVRTSDFDKQVQDDDLYFDDGAFAKEDLNLGPRTQSIYMDEDALDNEAYWQQRRSELSMAAPPLTDPTRLGHQRDLSGMTFTSMGSDGPYPSFAIPNATKAKERNSRMLLEDLPLLGPVDPRLIPQRNPSEDAKRLGLSNKVPPLPAPEGGSEASDRRMRAYQTALADAINKADAAGRFLRAPSVRTERSLSLYPTDDGDEDKSVYSQQFGGDGASAYSRDEEGALHIQPSPSDDDPARKPSNADTLSTEGKNSLFNHGINYSPPKPGFDFGFDASSHQSETPHDDAYHYDFAGSDYVFDQDDGMDDDDDLVAAANAEALALDDGTYGQEFDFYAKARPSSADAQAINGGYFGEDGDSGLARNKSIKEPNLTPITERSEFSTRNSFIGSLHGQLGPASTGFGANGAPASPALARLPISPLSEHETSLESLRKLRLSAFGGGSSASGGGSPTTNTATGGYFGNIVMTNTNAGLHGSSPMAYSNSERSSGSFHPQQYLQHGHDRNSPLRTSFYSNLNNGDDSPVSAGSGSQQQQAPYDPDATPKKTPLPPRNSMVSNGASGAGSAGHSRTGSDSVSYVKEHDPSGSGPPRWVLERRRTSEQGLEMLVDREVLGSGWI</sequence>
<feature type="region of interest" description="Disordered" evidence="1">
    <location>
        <begin position="81"/>
        <end position="248"/>
    </location>
</feature>
<feature type="region of interest" description="Disordered" evidence="1">
    <location>
        <begin position="1"/>
        <end position="40"/>
    </location>
</feature>
<evidence type="ECO:0000313" key="3">
    <source>
        <dbReference type="Proteomes" id="UP000799441"/>
    </source>
</evidence>
<feature type="compositionally biased region" description="Low complexity" evidence="1">
    <location>
        <begin position="711"/>
        <end position="721"/>
    </location>
</feature>
<evidence type="ECO:0000256" key="1">
    <source>
        <dbReference type="SAM" id="MobiDB-lite"/>
    </source>
</evidence>
<feature type="compositionally biased region" description="Polar residues" evidence="1">
    <location>
        <begin position="669"/>
        <end position="682"/>
    </location>
</feature>
<feature type="compositionally biased region" description="Low complexity" evidence="1">
    <location>
        <begin position="796"/>
        <end position="805"/>
    </location>
</feature>
<feature type="compositionally biased region" description="Polar residues" evidence="1">
    <location>
        <begin position="1109"/>
        <end position="1121"/>
    </location>
</feature>
<organism evidence="2 3">
    <name type="scientific">Polychaeton citri CBS 116435</name>
    <dbReference type="NCBI Taxonomy" id="1314669"/>
    <lineage>
        <taxon>Eukaryota</taxon>
        <taxon>Fungi</taxon>
        <taxon>Dikarya</taxon>
        <taxon>Ascomycota</taxon>
        <taxon>Pezizomycotina</taxon>
        <taxon>Dothideomycetes</taxon>
        <taxon>Dothideomycetidae</taxon>
        <taxon>Capnodiales</taxon>
        <taxon>Capnodiaceae</taxon>
        <taxon>Polychaeton</taxon>
    </lineage>
</organism>
<feature type="compositionally biased region" description="Polar residues" evidence="1">
    <location>
        <begin position="1918"/>
        <end position="1931"/>
    </location>
</feature>
<feature type="region of interest" description="Disordered" evidence="1">
    <location>
        <begin position="1083"/>
        <end position="1262"/>
    </location>
</feature>
<feature type="compositionally biased region" description="Low complexity" evidence="1">
    <location>
        <begin position="370"/>
        <end position="381"/>
    </location>
</feature>
<feature type="region of interest" description="Disordered" evidence="1">
    <location>
        <begin position="291"/>
        <end position="453"/>
    </location>
</feature>
<feature type="compositionally biased region" description="Polar residues" evidence="1">
    <location>
        <begin position="1891"/>
        <end position="1909"/>
    </location>
</feature>
<feature type="compositionally biased region" description="Polar residues" evidence="1">
    <location>
        <begin position="728"/>
        <end position="737"/>
    </location>
</feature>
<feature type="compositionally biased region" description="Basic residues" evidence="1">
    <location>
        <begin position="191"/>
        <end position="200"/>
    </location>
</feature>
<feature type="region of interest" description="Disordered" evidence="1">
    <location>
        <begin position="1888"/>
        <end position="2003"/>
    </location>
</feature>
<reference evidence="2" key="1">
    <citation type="journal article" date="2020" name="Stud. Mycol.">
        <title>101 Dothideomycetes genomes: a test case for predicting lifestyles and emergence of pathogens.</title>
        <authorList>
            <person name="Haridas S."/>
            <person name="Albert R."/>
            <person name="Binder M."/>
            <person name="Bloem J."/>
            <person name="Labutti K."/>
            <person name="Salamov A."/>
            <person name="Andreopoulos B."/>
            <person name="Baker S."/>
            <person name="Barry K."/>
            <person name="Bills G."/>
            <person name="Bluhm B."/>
            <person name="Cannon C."/>
            <person name="Castanera R."/>
            <person name="Culley D."/>
            <person name="Daum C."/>
            <person name="Ezra D."/>
            <person name="Gonzalez J."/>
            <person name="Henrissat B."/>
            <person name="Kuo A."/>
            <person name="Liang C."/>
            <person name="Lipzen A."/>
            <person name="Lutzoni F."/>
            <person name="Magnuson J."/>
            <person name="Mondo S."/>
            <person name="Nolan M."/>
            <person name="Ohm R."/>
            <person name="Pangilinan J."/>
            <person name="Park H.-J."/>
            <person name="Ramirez L."/>
            <person name="Alfaro M."/>
            <person name="Sun H."/>
            <person name="Tritt A."/>
            <person name="Yoshinaga Y."/>
            <person name="Zwiers L.-H."/>
            <person name="Turgeon B."/>
            <person name="Goodwin S."/>
            <person name="Spatafora J."/>
            <person name="Crous P."/>
            <person name="Grigoriev I."/>
        </authorList>
    </citation>
    <scope>NUCLEOTIDE SEQUENCE</scope>
    <source>
        <strain evidence="2">CBS 116435</strain>
    </source>
</reference>
<accession>A0A9P4Q6A9</accession>
<feature type="region of interest" description="Disordered" evidence="1">
    <location>
        <begin position="1529"/>
        <end position="1573"/>
    </location>
</feature>
<feature type="compositionally biased region" description="Low complexity" evidence="1">
    <location>
        <begin position="1184"/>
        <end position="1200"/>
    </location>
</feature>
<comment type="caution">
    <text evidence="2">The sequence shown here is derived from an EMBL/GenBank/DDBJ whole genome shotgun (WGS) entry which is preliminary data.</text>
</comment>
<dbReference type="EMBL" id="MU003800">
    <property type="protein sequence ID" value="KAF2720365.1"/>
    <property type="molecule type" value="Genomic_DNA"/>
</dbReference>
<evidence type="ECO:0000313" key="2">
    <source>
        <dbReference type="EMBL" id="KAF2720365.1"/>
    </source>
</evidence>
<feature type="compositionally biased region" description="Basic and acidic residues" evidence="1">
    <location>
        <begin position="651"/>
        <end position="668"/>
    </location>
</feature>
<feature type="compositionally biased region" description="Polar residues" evidence="1">
    <location>
        <begin position="1222"/>
        <end position="1238"/>
    </location>
</feature>